<evidence type="ECO:0000256" key="3">
    <source>
        <dbReference type="SAM" id="MobiDB-lite"/>
    </source>
</evidence>
<protein>
    <recommendedName>
        <fullName evidence="2">ACT domain-containing protein ACR</fullName>
    </recommendedName>
    <alternativeName>
        <fullName evidence="2">Protein ACT DOMAIN REPEATS</fullName>
    </alternativeName>
</protein>
<accession>A0A199V6N6</accession>
<feature type="non-terminal residue" evidence="5">
    <location>
        <position position="395"/>
    </location>
</feature>
<dbReference type="InterPro" id="IPR040217">
    <property type="entry name" value="ACR1-12"/>
</dbReference>
<dbReference type="Proteomes" id="UP000092600">
    <property type="component" value="Unassembled WGS sequence"/>
</dbReference>
<evidence type="ECO:0000259" key="4">
    <source>
        <dbReference type="PROSITE" id="PS51671"/>
    </source>
</evidence>
<evidence type="ECO:0000313" key="5">
    <source>
        <dbReference type="EMBL" id="OAY72551.1"/>
    </source>
</evidence>
<reference evidence="5 6" key="1">
    <citation type="journal article" date="2016" name="DNA Res.">
        <title>The draft genome of MD-2 pineapple using hybrid error correction of long reads.</title>
        <authorList>
            <person name="Redwan R.M."/>
            <person name="Saidin A."/>
            <person name="Kumar S.V."/>
        </authorList>
    </citation>
    <scope>NUCLEOTIDE SEQUENCE [LARGE SCALE GENOMIC DNA]</scope>
    <source>
        <strain evidence="6">cv. MD2</strain>
        <tissue evidence="5">Leaf</tissue>
    </source>
</reference>
<keyword evidence="1 2" id="KW-0677">Repeat</keyword>
<feature type="region of interest" description="Disordered" evidence="3">
    <location>
        <begin position="118"/>
        <end position="143"/>
    </location>
</feature>
<dbReference type="PANTHER" id="PTHR31096:SF7">
    <property type="entry name" value="ACT DOMAIN-CONTAINING PROTEIN ACR1"/>
    <property type="match status" value="1"/>
</dbReference>
<organism evidence="5 6">
    <name type="scientific">Ananas comosus</name>
    <name type="common">Pineapple</name>
    <name type="synonym">Ananas ananas</name>
    <dbReference type="NCBI Taxonomy" id="4615"/>
    <lineage>
        <taxon>Eukaryota</taxon>
        <taxon>Viridiplantae</taxon>
        <taxon>Streptophyta</taxon>
        <taxon>Embryophyta</taxon>
        <taxon>Tracheophyta</taxon>
        <taxon>Spermatophyta</taxon>
        <taxon>Magnoliopsida</taxon>
        <taxon>Liliopsida</taxon>
        <taxon>Poales</taxon>
        <taxon>Bromeliaceae</taxon>
        <taxon>Bromelioideae</taxon>
        <taxon>Ananas</taxon>
    </lineage>
</organism>
<evidence type="ECO:0000256" key="1">
    <source>
        <dbReference type="ARBA" id="ARBA00022737"/>
    </source>
</evidence>
<comment type="caution">
    <text evidence="5">The sequence shown here is derived from an EMBL/GenBank/DDBJ whole genome shotgun (WGS) entry which is preliminary data.</text>
</comment>
<dbReference type="EMBL" id="LSRQ01003056">
    <property type="protein sequence ID" value="OAY72551.1"/>
    <property type="molecule type" value="Genomic_DNA"/>
</dbReference>
<dbReference type="PANTHER" id="PTHR31096">
    <property type="entry name" value="ACT DOMAIN-CONTAINING PROTEIN ACR4-RELATED"/>
    <property type="match status" value="1"/>
</dbReference>
<feature type="compositionally biased region" description="Polar residues" evidence="3">
    <location>
        <begin position="1"/>
        <end position="10"/>
    </location>
</feature>
<dbReference type="GO" id="GO:0016597">
    <property type="term" value="F:amino acid binding"/>
    <property type="evidence" value="ECO:0007669"/>
    <property type="project" value="UniProtKB-UniRule"/>
</dbReference>
<evidence type="ECO:0000256" key="2">
    <source>
        <dbReference type="RuleBase" id="RU369043"/>
    </source>
</evidence>
<dbReference type="SUPFAM" id="SSF55021">
    <property type="entry name" value="ACT-like"/>
    <property type="match status" value="2"/>
</dbReference>
<comment type="function">
    <text evidence="2">Binds amino acids.</text>
</comment>
<feature type="domain" description="ACT" evidence="4">
    <location>
        <begin position="49"/>
        <end position="129"/>
    </location>
</feature>
<dbReference type="Pfam" id="PF01842">
    <property type="entry name" value="ACT"/>
    <property type="match status" value="1"/>
</dbReference>
<proteinExistence type="predicted"/>
<dbReference type="AlphaFoldDB" id="A0A199V6N6"/>
<dbReference type="InterPro" id="IPR045865">
    <property type="entry name" value="ACT-like_dom_sf"/>
</dbReference>
<name>A0A199V6N6_ANACO</name>
<sequence length="395" mass="43011">MIHSIQQSFTPAPKSASPRHHHHNHHQQSEYNSDSACCTCAAATTTATTIEVAAADRPGLLSEIAAVLAALGCRVSSCRAWTHNSRAAAVLDVHDGAAAVDPRRLADIIEQQVRGVVGAHSDGPGDRMRVAVSSPSPSGRVHTERRLHQMMREDGDYEETTTTAAAVTETRVTIDRWAERGYWVVGVRSLDRPKLLFDTVCALTDMRYVVFHAAVGSHGHLAIQSERRRVTRCLVAAVERRVSHVSRHLRPQSFGNRNPSLGLRLDVRAVDRPGLLSDVTRVFRENGLSLARAECATRGERAVGTFYVTDASGCREVDPKAVEAVRREVGGGIVLEVMNKDAPSRLPAEKRVRAQTHGIGIGIGSASSLEEARPRNSLGSILWSQIERLSGFIRS</sequence>
<dbReference type="Gene3D" id="3.30.70.260">
    <property type="match status" value="2"/>
</dbReference>
<evidence type="ECO:0000313" key="6">
    <source>
        <dbReference type="Proteomes" id="UP000092600"/>
    </source>
</evidence>
<dbReference type="InterPro" id="IPR002912">
    <property type="entry name" value="ACT_dom"/>
</dbReference>
<feature type="domain" description="ACT" evidence="4">
    <location>
        <begin position="264"/>
        <end position="342"/>
    </location>
</feature>
<dbReference type="PROSITE" id="PS51671">
    <property type="entry name" value="ACT"/>
    <property type="match status" value="2"/>
</dbReference>
<feature type="compositionally biased region" description="Basic residues" evidence="3">
    <location>
        <begin position="17"/>
        <end position="26"/>
    </location>
</feature>
<gene>
    <name evidence="5" type="ORF">ACMD2_24069</name>
</gene>
<feature type="region of interest" description="Disordered" evidence="3">
    <location>
        <begin position="1"/>
        <end position="29"/>
    </location>
</feature>